<accession>A0A518DAU8</accession>
<feature type="chain" id="PRO_5021877209" evidence="3">
    <location>
        <begin position="20"/>
        <end position="478"/>
    </location>
</feature>
<dbReference type="RefSeq" id="WP_145283576.1">
    <property type="nucleotide sequence ID" value="NZ_CP036291.1"/>
</dbReference>
<dbReference type="Proteomes" id="UP000317429">
    <property type="component" value="Chromosome"/>
</dbReference>
<comment type="similarity">
    <text evidence="1">Belongs to the sulfatase family.</text>
</comment>
<dbReference type="InterPro" id="IPR017850">
    <property type="entry name" value="Alkaline_phosphatase_core_sf"/>
</dbReference>
<dbReference type="PANTHER" id="PTHR42693">
    <property type="entry name" value="ARYLSULFATASE FAMILY MEMBER"/>
    <property type="match status" value="1"/>
</dbReference>
<protein>
    <submittedName>
        <fullName evidence="5">Arylsulfatase</fullName>
        <ecNumber evidence="5">3.1.6.1</ecNumber>
    </submittedName>
</protein>
<dbReference type="KEGG" id="pnd:Pla175_19240"/>
<proteinExistence type="inferred from homology"/>
<dbReference type="OrthoDB" id="9783154at2"/>
<dbReference type="PANTHER" id="PTHR42693:SF53">
    <property type="entry name" value="ENDO-4-O-SULFATASE"/>
    <property type="match status" value="1"/>
</dbReference>
<dbReference type="GO" id="GO:0004065">
    <property type="term" value="F:arylsulfatase activity"/>
    <property type="evidence" value="ECO:0007669"/>
    <property type="project" value="UniProtKB-EC"/>
</dbReference>
<dbReference type="EMBL" id="CP036291">
    <property type="protein sequence ID" value="QDU88546.1"/>
    <property type="molecule type" value="Genomic_DNA"/>
</dbReference>
<evidence type="ECO:0000313" key="6">
    <source>
        <dbReference type="Proteomes" id="UP000317429"/>
    </source>
</evidence>
<sequence length="478" mass="53069" precursor="true">MHIPVIAFCLLAITLTANANPGQAASADEQSRINIVFILADDLGYGDLGCYGQRHFKTPNLDRLAEGGMMFTDHYAGSTVCAPSRACLLTGQHTGHVFQRFNGPVQFRPDPQDTTVARVLSDAGYHTGMIGKSGLSCNSPDGTLPNRKGFDFFYGYTSHEEAHRYYPKFLWKNGRRVEFPGNSGQQGDVYSGDVFRDAAMAYLEENANRPFFLHLALQQPHADLAVTERWKTPFLGHFEEIPFEGDHYRAEPNPKATFAGMVTYLDHTVGLVIEKLEELGIADNTLVIFSSDNGAMSEGGWSSEYFNSSGPLRGGKRDMYEGGIRVPTIAYWPGTIAPSSKTSHVSAFWDFAPTAFELAGIEASYELDGISYAPTLLGRDAEQAKHDHLYWEFYEKGGKQAVRWGKWKGVRLDVSLDRDGPIELYDLSTDLGEANDIASQHPQVVAHIEQLMRSAHVESEIVSFNPRESKQRQIKPVN</sequence>
<organism evidence="5 6">
    <name type="scientific">Pirellulimonas nuda</name>
    <dbReference type="NCBI Taxonomy" id="2528009"/>
    <lineage>
        <taxon>Bacteria</taxon>
        <taxon>Pseudomonadati</taxon>
        <taxon>Planctomycetota</taxon>
        <taxon>Planctomycetia</taxon>
        <taxon>Pirellulales</taxon>
        <taxon>Lacipirellulaceae</taxon>
        <taxon>Pirellulimonas</taxon>
    </lineage>
</organism>
<reference evidence="5 6" key="1">
    <citation type="submission" date="2019-02" db="EMBL/GenBank/DDBJ databases">
        <title>Deep-cultivation of Planctomycetes and their phenomic and genomic characterization uncovers novel biology.</title>
        <authorList>
            <person name="Wiegand S."/>
            <person name="Jogler M."/>
            <person name="Boedeker C."/>
            <person name="Pinto D."/>
            <person name="Vollmers J."/>
            <person name="Rivas-Marin E."/>
            <person name="Kohn T."/>
            <person name="Peeters S.H."/>
            <person name="Heuer A."/>
            <person name="Rast P."/>
            <person name="Oberbeckmann S."/>
            <person name="Bunk B."/>
            <person name="Jeske O."/>
            <person name="Meyerdierks A."/>
            <person name="Storesund J.E."/>
            <person name="Kallscheuer N."/>
            <person name="Luecker S."/>
            <person name="Lage O.M."/>
            <person name="Pohl T."/>
            <person name="Merkel B.J."/>
            <person name="Hornburger P."/>
            <person name="Mueller R.-W."/>
            <person name="Bruemmer F."/>
            <person name="Labrenz M."/>
            <person name="Spormann A.M."/>
            <person name="Op den Camp H."/>
            <person name="Overmann J."/>
            <person name="Amann R."/>
            <person name="Jetten M.S.M."/>
            <person name="Mascher T."/>
            <person name="Medema M.H."/>
            <person name="Devos D.P."/>
            <person name="Kaster A.-K."/>
            <person name="Ovreas L."/>
            <person name="Rohde M."/>
            <person name="Galperin M.Y."/>
            <person name="Jogler C."/>
        </authorList>
    </citation>
    <scope>NUCLEOTIDE SEQUENCE [LARGE SCALE GENOMIC DNA]</scope>
    <source>
        <strain evidence="5 6">Pla175</strain>
    </source>
</reference>
<evidence type="ECO:0000259" key="4">
    <source>
        <dbReference type="Pfam" id="PF00884"/>
    </source>
</evidence>
<evidence type="ECO:0000256" key="2">
    <source>
        <dbReference type="ARBA" id="ARBA00022801"/>
    </source>
</evidence>
<evidence type="ECO:0000256" key="3">
    <source>
        <dbReference type="SAM" id="SignalP"/>
    </source>
</evidence>
<gene>
    <name evidence="5" type="primary">atsA_27</name>
    <name evidence="5" type="ORF">Pla175_19240</name>
</gene>
<dbReference type="AlphaFoldDB" id="A0A518DAU8"/>
<feature type="signal peptide" evidence="3">
    <location>
        <begin position="1"/>
        <end position="19"/>
    </location>
</feature>
<name>A0A518DAU8_9BACT</name>
<feature type="domain" description="Sulfatase N-terminal" evidence="4">
    <location>
        <begin position="34"/>
        <end position="361"/>
    </location>
</feature>
<dbReference type="Gene3D" id="3.40.720.10">
    <property type="entry name" value="Alkaline Phosphatase, subunit A"/>
    <property type="match status" value="1"/>
</dbReference>
<keyword evidence="2 5" id="KW-0378">Hydrolase</keyword>
<evidence type="ECO:0000313" key="5">
    <source>
        <dbReference type="EMBL" id="QDU88546.1"/>
    </source>
</evidence>
<dbReference type="Pfam" id="PF00884">
    <property type="entry name" value="Sulfatase"/>
    <property type="match status" value="1"/>
</dbReference>
<dbReference type="InterPro" id="IPR050738">
    <property type="entry name" value="Sulfatase"/>
</dbReference>
<dbReference type="EC" id="3.1.6.1" evidence="5"/>
<dbReference type="SUPFAM" id="SSF53649">
    <property type="entry name" value="Alkaline phosphatase-like"/>
    <property type="match status" value="1"/>
</dbReference>
<keyword evidence="3" id="KW-0732">Signal</keyword>
<dbReference type="CDD" id="cd16145">
    <property type="entry name" value="ARS_like"/>
    <property type="match status" value="1"/>
</dbReference>
<dbReference type="InterPro" id="IPR000917">
    <property type="entry name" value="Sulfatase_N"/>
</dbReference>
<keyword evidence="6" id="KW-1185">Reference proteome</keyword>
<dbReference type="Gene3D" id="3.30.1120.10">
    <property type="match status" value="1"/>
</dbReference>
<evidence type="ECO:0000256" key="1">
    <source>
        <dbReference type="ARBA" id="ARBA00008779"/>
    </source>
</evidence>